<evidence type="ECO:0000313" key="1">
    <source>
        <dbReference type="EMBL" id="KAK3240218.1"/>
    </source>
</evidence>
<keyword evidence="2" id="KW-1185">Reference proteome</keyword>
<dbReference type="Proteomes" id="UP001190700">
    <property type="component" value="Unassembled WGS sequence"/>
</dbReference>
<comment type="caution">
    <text evidence="1">The sequence shown here is derived from an EMBL/GenBank/DDBJ whole genome shotgun (WGS) entry which is preliminary data.</text>
</comment>
<name>A0AAE0ETE0_9CHLO</name>
<sequence length="209" mass="24254">MSDKNVCEATSQEVLDFVKMVETIALEDMETMHDLLEGMYESVSRVVERPKSVRRWTVFAHIVGLSSRNPASVYIYKNAFPYLKLVVADTSTLLSICDETVDRLRNSIHNHNLGEFLSGFEGQSLQRETLVFSSTSKKTRVTRLHVFFVRELTDYDNARFKTLTRADHGKLLSEDIVQHVLHRIYNRRLYDTRRLGSYDDQQRTLVDCV</sequence>
<dbReference type="EMBL" id="LGRX02033708">
    <property type="protein sequence ID" value="KAK3240218.1"/>
    <property type="molecule type" value="Genomic_DNA"/>
</dbReference>
<proteinExistence type="predicted"/>
<gene>
    <name evidence="1" type="ORF">CYMTET_49922</name>
</gene>
<organism evidence="1 2">
    <name type="scientific">Cymbomonas tetramitiformis</name>
    <dbReference type="NCBI Taxonomy" id="36881"/>
    <lineage>
        <taxon>Eukaryota</taxon>
        <taxon>Viridiplantae</taxon>
        <taxon>Chlorophyta</taxon>
        <taxon>Pyramimonadophyceae</taxon>
        <taxon>Pyramimonadales</taxon>
        <taxon>Pyramimonadaceae</taxon>
        <taxon>Cymbomonas</taxon>
    </lineage>
</organism>
<accession>A0AAE0ETE0</accession>
<protein>
    <submittedName>
        <fullName evidence="1">Uncharacterized protein</fullName>
    </submittedName>
</protein>
<dbReference type="AlphaFoldDB" id="A0AAE0ETE0"/>
<evidence type="ECO:0000313" key="2">
    <source>
        <dbReference type="Proteomes" id="UP001190700"/>
    </source>
</evidence>
<reference evidence="1 2" key="1">
    <citation type="journal article" date="2015" name="Genome Biol. Evol.">
        <title>Comparative Genomics of a Bacterivorous Green Alga Reveals Evolutionary Causalities and Consequences of Phago-Mixotrophic Mode of Nutrition.</title>
        <authorList>
            <person name="Burns J.A."/>
            <person name="Paasch A."/>
            <person name="Narechania A."/>
            <person name="Kim E."/>
        </authorList>
    </citation>
    <scope>NUCLEOTIDE SEQUENCE [LARGE SCALE GENOMIC DNA]</scope>
    <source>
        <strain evidence="1 2">PLY_AMNH</strain>
    </source>
</reference>